<keyword evidence="3" id="KW-1185">Reference proteome</keyword>
<dbReference type="AlphaFoldDB" id="A0A934WPP4"/>
<feature type="transmembrane region" description="Helical" evidence="1">
    <location>
        <begin position="149"/>
        <end position="168"/>
    </location>
</feature>
<keyword evidence="1" id="KW-0812">Transmembrane</keyword>
<keyword evidence="1" id="KW-1133">Transmembrane helix</keyword>
<name>A0A934WPP4_9FIRM</name>
<dbReference type="Proteomes" id="UP000633365">
    <property type="component" value="Unassembled WGS sequence"/>
</dbReference>
<reference evidence="2" key="1">
    <citation type="submission" date="2021-01" db="EMBL/GenBank/DDBJ databases">
        <title>Genome public.</title>
        <authorList>
            <person name="Liu C."/>
            <person name="Sun Q."/>
        </authorList>
    </citation>
    <scope>NUCLEOTIDE SEQUENCE</scope>
    <source>
        <strain evidence="2">M6</strain>
    </source>
</reference>
<dbReference type="EMBL" id="JAEQMG010000066">
    <property type="protein sequence ID" value="MBK6088536.1"/>
    <property type="molecule type" value="Genomic_DNA"/>
</dbReference>
<evidence type="ECO:0008006" key="4">
    <source>
        <dbReference type="Google" id="ProtNLM"/>
    </source>
</evidence>
<dbReference type="RefSeq" id="WP_201427431.1">
    <property type="nucleotide sequence ID" value="NZ_JAEQMG010000066.1"/>
</dbReference>
<gene>
    <name evidence="2" type="ORF">JKK62_07710</name>
</gene>
<comment type="caution">
    <text evidence="2">The sequence shown here is derived from an EMBL/GenBank/DDBJ whole genome shotgun (WGS) entry which is preliminary data.</text>
</comment>
<evidence type="ECO:0000313" key="3">
    <source>
        <dbReference type="Proteomes" id="UP000633365"/>
    </source>
</evidence>
<accession>A0A934WPP4</accession>
<keyword evidence="1" id="KW-0472">Membrane</keyword>
<proteinExistence type="predicted"/>
<protein>
    <recommendedName>
        <fullName evidence="4">Glycine zipper family protein</fullName>
    </recommendedName>
</protein>
<feature type="transmembrane region" description="Helical" evidence="1">
    <location>
        <begin position="174"/>
        <end position="199"/>
    </location>
</feature>
<sequence length="511" mass="53887">MATISVAGNTIGSCLGAGSFSALGNSLKRTIQSTQSLAQGLKSLEIKLESVATMPEVGMRTDTRLHTREEQKATALTLVYHRLDSFIAEVGTVDNLVAQRIDALKNDFYKHYYYLKPDGEKNVLEHLYDAGVAFVEFHISVANWCYKHWKLIVTAIIVVVAVVVLIIFPPGGGLIAAIIMGACWGAIAGAVIGGVAGGVTSMLNGGSFLTGFENGAFEGAITGAISGAISGGIGFQLGPAKTLLQAIGKGALTNSLSTGISNMSGASLHLLMTGEGSLDSILKSGLSGLALGAVIGGISGGVRFRMSQPDGFFGQRSPADTAKHWQGNRSYPGVDQYENIDLTKGQEIYVMEVGPNDAHSGYATTVDAVRQSGYNAKTLSEGLQVKPFYDKTAEQLSNDALYRPNVTKYVVKTNKLPAGFSPQTLANPQYGAGGMPQYYIKNFDKLVENGLLVRSGTEALTNTAIPVSTYTAMETTATGIFRESCRFASRIESVIANLDSIIAGATSVLAH</sequence>
<evidence type="ECO:0000256" key="1">
    <source>
        <dbReference type="SAM" id="Phobius"/>
    </source>
</evidence>
<organism evidence="2 3">
    <name type="scientific">Ruminococcus difficilis</name>
    <dbReference type="NCBI Taxonomy" id="2763069"/>
    <lineage>
        <taxon>Bacteria</taxon>
        <taxon>Bacillati</taxon>
        <taxon>Bacillota</taxon>
        <taxon>Clostridia</taxon>
        <taxon>Eubacteriales</taxon>
        <taxon>Oscillospiraceae</taxon>
        <taxon>Ruminococcus</taxon>
    </lineage>
</organism>
<evidence type="ECO:0000313" key="2">
    <source>
        <dbReference type="EMBL" id="MBK6088536.1"/>
    </source>
</evidence>